<evidence type="ECO:0000313" key="6">
    <source>
        <dbReference type="Proteomes" id="UP000284112"/>
    </source>
</evidence>
<keyword evidence="2" id="KW-0805">Transcription regulation</keyword>
<dbReference type="Pfam" id="PF03965">
    <property type="entry name" value="Penicillinase_R"/>
    <property type="match status" value="1"/>
</dbReference>
<sequence>MAFLLLHNYTDFIDLTKSEENILEILLDSDTPLSKSGILEHAPKDKCWKDGSIHILLNSLLEKGAIHEAGFIRTGKGFGRTFAPTQKGLSYFSDLLLNISQKSQPYKIFSQLIQENVFTNEELDALEELIKLRK</sequence>
<accession>A0A414RY96</accession>
<gene>
    <name evidence="5" type="ORF">DW641_14680</name>
</gene>
<evidence type="ECO:0000256" key="2">
    <source>
        <dbReference type="ARBA" id="ARBA00023015"/>
    </source>
</evidence>
<name>A0A414RY96_9FIRM</name>
<keyword evidence="3" id="KW-0238">DNA-binding</keyword>
<dbReference type="Gene3D" id="1.10.10.10">
    <property type="entry name" value="Winged helix-like DNA-binding domain superfamily/Winged helix DNA-binding domain"/>
    <property type="match status" value="1"/>
</dbReference>
<evidence type="ECO:0000256" key="3">
    <source>
        <dbReference type="ARBA" id="ARBA00023125"/>
    </source>
</evidence>
<evidence type="ECO:0000256" key="1">
    <source>
        <dbReference type="ARBA" id="ARBA00011046"/>
    </source>
</evidence>
<dbReference type="SUPFAM" id="SSF46785">
    <property type="entry name" value="Winged helix' DNA-binding domain"/>
    <property type="match status" value="1"/>
</dbReference>
<dbReference type="AlphaFoldDB" id="A0A414RY96"/>
<protein>
    <submittedName>
        <fullName evidence="5">Uncharacterized protein</fullName>
    </submittedName>
</protein>
<dbReference type="InterPro" id="IPR005650">
    <property type="entry name" value="BlaI_family"/>
</dbReference>
<comment type="similarity">
    <text evidence="1">Belongs to the BlaI transcriptional regulatory family.</text>
</comment>
<dbReference type="GO" id="GO:0003677">
    <property type="term" value="F:DNA binding"/>
    <property type="evidence" value="ECO:0007669"/>
    <property type="project" value="UniProtKB-KW"/>
</dbReference>
<evidence type="ECO:0000313" key="5">
    <source>
        <dbReference type="EMBL" id="RHG03792.1"/>
    </source>
</evidence>
<dbReference type="EMBL" id="QRHW01000041">
    <property type="protein sequence ID" value="RHG03792.1"/>
    <property type="molecule type" value="Genomic_DNA"/>
</dbReference>
<evidence type="ECO:0000256" key="4">
    <source>
        <dbReference type="ARBA" id="ARBA00023163"/>
    </source>
</evidence>
<keyword evidence="4" id="KW-0804">Transcription</keyword>
<reference evidence="5 6" key="1">
    <citation type="submission" date="2018-08" db="EMBL/GenBank/DDBJ databases">
        <title>A genome reference for cultivated species of the human gut microbiota.</title>
        <authorList>
            <person name="Zou Y."/>
            <person name="Xue W."/>
            <person name="Luo G."/>
        </authorList>
    </citation>
    <scope>NUCLEOTIDE SEQUENCE [LARGE SCALE GENOMIC DNA]</scope>
    <source>
        <strain evidence="5 6">AM23-13</strain>
    </source>
</reference>
<dbReference type="GO" id="GO:0045892">
    <property type="term" value="P:negative regulation of DNA-templated transcription"/>
    <property type="evidence" value="ECO:0007669"/>
    <property type="project" value="InterPro"/>
</dbReference>
<dbReference type="InterPro" id="IPR036388">
    <property type="entry name" value="WH-like_DNA-bd_sf"/>
</dbReference>
<comment type="caution">
    <text evidence="5">The sequence shown here is derived from an EMBL/GenBank/DDBJ whole genome shotgun (WGS) entry which is preliminary data.</text>
</comment>
<dbReference type="InterPro" id="IPR036390">
    <property type="entry name" value="WH_DNA-bd_sf"/>
</dbReference>
<dbReference type="Proteomes" id="UP000284112">
    <property type="component" value="Unassembled WGS sequence"/>
</dbReference>
<proteinExistence type="inferred from homology"/>
<organism evidence="5 6">
    <name type="scientific">Dorea longicatena</name>
    <dbReference type="NCBI Taxonomy" id="88431"/>
    <lineage>
        <taxon>Bacteria</taxon>
        <taxon>Bacillati</taxon>
        <taxon>Bacillota</taxon>
        <taxon>Clostridia</taxon>
        <taxon>Lachnospirales</taxon>
        <taxon>Lachnospiraceae</taxon>
        <taxon>Dorea</taxon>
    </lineage>
</organism>
<dbReference type="RefSeq" id="WP_118310239.1">
    <property type="nucleotide sequence ID" value="NZ_QRHW01000041.1"/>
</dbReference>